<dbReference type="InterPro" id="IPR000620">
    <property type="entry name" value="EamA_dom"/>
</dbReference>
<organism evidence="6 7">
    <name type="scientific">Allocoleopsis franciscana PCC 7113</name>
    <dbReference type="NCBI Taxonomy" id="1173027"/>
    <lineage>
        <taxon>Bacteria</taxon>
        <taxon>Bacillati</taxon>
        <taxon>Cyanobacteriota</taxon>
        <taxon>Cyanophyceae</taxon>
        <taxon>Coleofasciculales</taxon>
        <taxon>Coleofasciculaceae</taxon>
        <taxon>Allocoleopsis</taxon>
        <taxon>Allocoleopsis franciscana</taxon>
    </lineage>
</organism>
<proteinExistence type="inferred from homology"/>
<feature type="transmembrane region" description="Helical" evidence="4">
    <location>
        <begin position="472"/>
        <end position="495"/>
    </location>
</feature>
<reference evidence="6 7" key="1">
    <citation type="submission" date="2012-06" db="EMBL/GenBank/DDBJ databases">
        <title>Finished chromosome of genome of Microcoleus sp. PCC 7113.</title>
        <authorList>
            <consortium name="US DOE Joint Genome Institute"/>
            <person name="Gugger M."/>
            <person name="Coursin T."/>
            <person name="Rippka R."/>
            <person name="Tandeau De Marsac N."/>
            <person name="Huntemann M."/>
            <person name="Wei C.-L."/>
            <person name="Han J."/>
            <person name="Detter J.C."/>
            <person name="Han C."/>
            <person name="Tapia R."/>
            <person name="Chen A."/>
            <person name="Kyrpides N."/>
            <person name="Mavromatis K."/>
            <person name="Markowitz V."/>
            <person name="Szeto E."/>
            <person name="Ivanova N."/>
            <person name="Pagani I."/>
            <person name="Pati A."/>
            <person name="Goodwin L."/>
            <person name="Nordberg H.P."/>
            <person name="Cantor M.N."/>
            <person name="Hua S.X."/>
            <person name="Woyke T."/>
            <person name="Kerfeld C.A."/>
        </authorList>
    </citation>
    <scope>NUCLEOTIDE SEQUENCE [LARGE SCALE GENOMIC DNA]</scope>
    <source>
        <strain evidence="6 7">PCC 7113</strain>
    </source>
</reference>
<dbReference type="STRING" id="1173027.Mic7113_2284"/>
<feature type="transmembrane region" description="Helical" evidence="4">
    <location>
        <begin position="233"/>
        <end position="262"/>
    </location>
</feature>
<evidence type="ECO:0000256" key="2">
    <source>
        <dbReference type="SAM" id="Coils"/>
    </source>
</evidence>
<feature type="transmembrane region" description="Helical" evidence="4">
    <location>
        <begin position="353"/>
        <end position="373"/>
    </location>
</feature>
<keyword evidence="2" id="KW-0175">Coiled coil</keyword>
<dbReference type="InterPro" id="IPR037185">
    <property type="entry name" value="EmrE-like"/>
</dbReference>
<accession>K9WCK1</accession>
<dbReference type="HOGENOM" id="CLU_017081_0_0_3"/>
<dbReference type="SUPFAM" id="SSF103481">
    <property type="entry name" value="Multidrug resistance efflux transporter EmrE"/>
    <property type="match status" value="2"/>
</dbReference>
<dbReference type="KEGG" id="mic:Mic7113_2284"/>
<evidence type="ECO:0000256" key="1">
    <source>
        <dbReference type="ARBA" id="ARBA00007362"/>
    </source>
</evidence>
<feature type="transmembrane region" description="Helical" evidence="4">
    <location>
        <begin position="406"/>
        <end position="427"/>
    </location>
</feature>
<feature type="coiled-coil region" evidence="2">
    <location>
        <begin position="16"/>
        <end position="72"/>
    </location>
</feature>
<gene>
    <name evidence="6" type="ORF">Mic7113_2284</name>
</gene>
<feature type="transmembrane region" description="Helical" evidence="4">
    <location>
        <begin position="282"/>
        <end position="305"/>
    </location>
</feature>
<name>K9WCK1_9CYAN</name>
<dbReference type="Pfam" id="PF00892">
    <property type="entry name" value="EamA"/>
    <property type="match status" value="1"/>
</dbReference>
<keyword evidence="7" id="KW-1185">Reference proteome</keyword>
<keyword evidence="4" id="KW-0812">Transmembrane</keyword>
<dbReference type="AlphaFoldDB" id="K9WCK1"/>
<evidence type="ECO:0000256" key="4">
    <source>
        <dbReference type="SAM" id="Phobius"/>
    </source>
</evidence>
<dbReference type="OrthoDB" id="517612at2"/>
<dbReference type="EMBL" id="CP003630">
    <property type="protein sequence ID" value="AFZ18095.1"/>
    <property type="molecule type" value="Genomic_DNA"/>
</dbReference>
<feature type="transmembrane region" description="Helical" evidence="4">
    <location>
        <begin position="507"/>
        <end position="526"/>
    </location>
</feature>
<feature type="domain" description="EamA" evidence="5">
    <location>
        <begin position="409"/>
        <end position="549"/>
    </location>
</feature>
<dbReference type="PANTHER" id="PTHR22911:SF137">
    <property type="entry name" value="SOLUTE CARRIER FAMILY 35 MEMBER G2-RELATED"/>
    <property type="match status" value="1"/>
</dbReference>
<evidence type="ECO:0000313" key="6">
    <source>
        <dbReference type="EMBL" id="AFZ18095.1"/>
    </source>
</evidence>
<dbReference type="RefSeq" id="WP_015182246.1">
    <property type="nucleotide sequence ID" value="NC_019738.1"/>
</dbReference>
<dbReference type="eggNOG" id="COG0697">
    <property type="taxonomic scope" value="Bacteria"/>
</dbReference>
<feature type="transmembrane region" description="Helical" evidence="4">
    <location>
        <begin position="325"/>
        <end position="347"/>
    </location>
</feature>
<dbReference type="GO" id="GO:0016020">
    <property type="term" value="C:membrane"/>
    <property type="evidence" value="ECO:0007669"/>
    <property type="project" value="InterPro"/>
</dbReference>
<feature type="transmembrane region" description="Helical" evidence="4">
    <location>
        <begin position="439"/>
        <end position="460"/>
    </location>
</feature>
<comment type="similarity">
    <text evidence="1">Belongs to the EamA transporter family.</text>
</comment>
<feature type="region of interest" description="Disordered" evidence="3">
    <location>
        <begin position="153"/>
        <end position="180"/>
    </location>
</feature>
<feature type="transmembrane region" description="Helical" evidence="4">
    <location>
        <begin position="532"/>
        <end position="550"/>
    </location>
</feature>
<evidence type="ECO:0000259" key="5">
    <source>
        <dbReference type="Pfam" id="PF00892"/>
    </source>
</evidence>
<feature type="compositionally biased region" description="Low complexity" evidence="3">
    <location>
        <begin position="155"/>
        <end position="177"/>
    </location>
</feature>
<protein>
    <submittedName>
        <fullName evidence="6">DMT(Drug/metabolite transporter) superfamily permease</fullName>
    </submittedName>
</protein>
<dbReference type="Proteomes" id="UP000010471">
    <property type="component" value="Chromosome"/>
</dbReference>
<evidence type="ECO:0000313" key="7">
    <source>
        <dbReference type="Proteomes" id="UP000010471"/>
    </source>
</evidence>
<evidence type="ECO:0000256" key="3">
    <source>
        <dbReference type="SAM" id="MobiDB-lite"/>
    </source>
</evidence>
<keyword evidence="4" id="KW-1133">Transmembrane helix</keyword>
<feature type="transmembrane region" description="Helical" evidence="4">
    <location>
        <begin position="380"/>
        <end position="400"/>
    </location>
</feature>
<sequence>MGQLNKQSDDRGASDSQAAEALLRAMTQDLEHLRQNLLSQLAQDVERLQREKSQLIEDIEQLKTQRQQQLIQQQTDGVSSAGFSPNVAAKAHNENIEQLIASLDSTLRATFRSLQQDLRSYQSSLSQQLGEMHSLEKQGEAILETLVNRLRQEVPSKSSATKNSSLSSPPSHPNLSIPRRDIPGYLEEHHHYNSSNVAYPSEQSIPAVQSIPTAESLTNVPQSQASSKPKRGLLGGLVVGFVLVLFSFVLQAFQNIVISVIFNKSSIFGLFEFGGFLTPSAGNALLILWLRMLVVVPLMAILAMVRYPSVWREIGQLARSKDWLLWFNVLASGFFLFLSQALLYLALGPIAPGVALTIFFIYPIFTLLLAWVLYGRRPTLISNLVIFSVLVGFVLITLPGTRTTELSSLGISAAAGAGVAFAFHLILTRIPAKKINPVPLMWINYVLLLTFAGLCLAGPFPQSWWRFDVAPTMWPSLIISSLVLGGITFLINLLSNMGLRRIDPRRALILEATVPALTALLALGIVQSTMQGSQIFGMVIVTLGVVALNFEQRRRHAQAAQSASRSQK</sequence>
<keyword evidence="4" id="KW-0472">Membrane</keyword>
<dbReference type="PANTHER" id="PTHR22911">
    <property type="entry name" value="ACYL-MALONYL CONDENSING ENZYME-RELATED"/>
    <property type="match status" value="1"/>
</dbReference>